<gene>
    <name evidence="7" type="ORF">GQ43DRAFT_431342</name>
</gene>
<dbReference type="Pfam" id="PF07524">
    <property type="entry name" value="Bromo_TP"/>
    <property type="match status" value="1"/>
</dbReference>
<dbReference type="GO" id="GO:0005634">
    <property type="term" value="C:nucleus"/>
    <property type="evidence" value="ECO:0007669"/>
    <property type="project" value="UniProtKB-SubCell"/>
</dbReference>
<comment type="caution">
    <text evidence="7">The sequence shown here is derived from an EMBL/GenBank/DDBJ whole genome shotgun (WGS) entry which is preliminary data.</text>
</comment>
<evidence type="ECO:0000313" key="7">
    <source>
        <dbReference type="EMBL" id="KAF2201767.1"/>
    </source>
</evidence>
<organism evidence="7 8">
    <name type="scientific">Delitschia confertaspora ATCC 74209</name>
    <dbReference type="NCBI Taxonomy" id="1513339"/>
    <lineage>
        <taxon>Eukaryota</taxon>
        <taxon>Fungi</taxon>
        <taxon>Dikarya</taxon>
        <taxon>Ascomycota</taxon>
        <taxon>Pezizomycotina</taxon>
        <taxon>Dothideomycetes</taxon>
        <taxon>Pleosporomycetidae</taxon>
        <taxon>Pleosporales</taxon>
        <taxon>Delitschiaceae</taxon>
        <taxon>Delitschia</taxon>
    </lineage>
</organism>
<evidence type="ECO:0000259" key="6">
    <source>
        <dbReference type="SMART" id="SM00576"/>
    </source>
</evidence>
<dbReference type="AlphaFoldDB" id="A0A9P4JM09"/>
<keyword evidence="4" id="KW-0539">Nucleus</keyword>
<evidence type="ECO:0000313" key="8">
    <source>
        <dbReference type="Proteomes" id="UP000799536"/>
    </source>
</evidence>
<evidence type="ECO:0000256" key="1">
    <source>
        <dbReference type="ARBA" id="ARBA00004123"/>
    </source>
</evidence>
<comment type="subcellular location">
    <subcellularLocation>
        <location evidence="1">Nucleus</location>
    </subcellularLocation>
</comment>
<protein>
    <recommendedName>
        <fullName evidence="6">Bromodomain associated domain-containing protein</fullName>
    </recommendedName>
</protein>
<sequence length="258" mass="28803">MSTSELYNALLRPAVLDILRASGFHATHGAVLDTLTDITIRHIKLLAEKTAMHAYSSHNSLEPTISDVRMAMQDCGVLVPTLTGAEEAWKERLRKPLDEYPERNGLRLKEEMRRDAEDTQDVREFIDWAQGEQAAEIRRIAGLGINRHLSTDQTADLGAGAEDYLTALMKKHSKTGVEARFQGTVLGQPAEPKPVKIEGGPESLEEWQRLVREQNVAARSGLRTPPMEPKHDPKVQPKVLVDTEYEDTAMEDAVSFPE</sequence>
<dbReference type="Gene3D" id="1.10.20.10">
    <property type="entry name" value="Histone, subunit A"/>
    <property type="match status" value="1"/>
</dbReference>
<evidence type="ECO:0000256" key="5">
    <source>
        <dbReference type="SAM" id="MobiDB-lite"/>
    </source>
</evidence>
<dbReference type="Proteomes" id="UP000799536">
    <property type="component" value="Unassembled WGS sequence"/>
</dbReference>
<keyword evidence="2" id="KW-0805">Transcription regulation</keyword>
<dbReference type="EMBL" id="ML993962">
    <property type="protein sequence ID" value="KAF2201767.1"/>
    <property type="molecule type" value="Genomic_DNA"/>
</dbReference>
<dbReference type="SMART" id="SM00576">
    <property type="entry name" value="BTP"/>
    <property type="match status" value="1"/>
</dbReference>
<dbReference type="GO" id="GO:0046982">
    <property type="term" value="F:protein heterodimerization activity"/>
    <property type="evidence" value="ECO:0007669"/>
    <property type="project" value="InterPro"/>
</dbReference>
<accession>A0A9P4JM09</accession>
<dbReference type="InterPro" id="IPR006565">
    <property type="entry name" value="BTP"/>
</dbReference>
<name>A0A9P4JM09_9PLEO</name>
<keyword evidence="8" id="KW-1185">Reference proteome</keyword>
<dbReference type="InterPro" id="IPR009072">
    <property type="entry name" value="Histone-fold"/>
</dbReference>
<reference evidence="7" key="1">
    <citation type="journal article" date="2020" name="Stud. Mycol.">
        <title>101 Dothideomycetes genomes: a test case for predicting lifestyles and emergence of pathogens.</title>
        <authorList>
            <person name="Haridas S."/>
            <person name="Albert R."/>
            <person name="Binder M."/>
            <person name="Bloem J."/>
            <person name="Labutti K."/>
            <person name="Salamov A."/>
            <person name="Andreopoulos B."/>
            <person name="Baker S."/>
            <person name="Barry K."/>
            <person name="Bills G."/>
            <person name="Bluhm B."/>
            <person name="Cannon C."/>
            <person name="Castanera R."/>
            <person name="Culley D."/>
            <person name="Daum C."/>
            <person name="Ezra D."/>
            <person name="Gonzalez J."/>
            <person name="Henrissat B."/>
            <person name="Kuo A."/>
            <person name="Liang C."/>
            <person name="Lipzen A."/>
            <person name="Lutzoni F."/>
            <person name="Magnuson J."/>
            <person name="Mondo S."/>
            <person name="Nolan M."/>
            <person name="Ohm R."/>
            <person name="Pangilinan J."/>
            <person name="Park H.-J."/>
            <person name="Ramirez L."/>
            <person name="Alfaro M."/>
            <person name="Sun H."/>
            <person name="Tritt A."/>
            <person name="Yoshinaga Y."/>
            <person name="Zwiers L.-H."/>
            <person name="Turgeon B."/>
            <person name="Goodwin S."/>
            <person name="Spatafora J."/>
            <person name="Crous P."/>
            <person name="Grigoriev I."/>
        </authorList>
    </citation>
    <scope>NUCLEOTIDE SEQUENCE</scope>
    <source>
        <strain evidence="7">ATCC 74209</strain>
    </source>
</reference>
<evidence type="ECO:0000256" key="3">
    <source>
        <dbReference type="ARBA" id="ARBA00023163"/>
    </source>
</evidence>
<feature type="domain" description="Bromodomain associated" evidence="6">
    <location>
        <begin position="4"/>
        <end position="81"/>
    </location>
</feature>
<evidence type="ECO:0000256" key="4">
    <source>
        <dbReference type="ARBA" id="ARBA00023242"/>
    </source>
</evidence>
<evidence type="ECO:0000256" key="2">
    <source>
        <dbReference type="ARBA" id="ARBA00023015"/>
    </source>
</evidence>
<proteinExistence type="predicted"/>
<keyword evidence="3" id="KW-0804">Transcription</keyword>
<dbReference type="OrthoDB" id="5402929at2759"/>
<feature type="region of interest" description="Disordered" evidence="5">
    <location>
        <begin position="215"/>
        <end position="239"/>
    </location>
</feature>